<dbReference type="Gene3D" id="3.30.230.10">
    <property type="match status" value="1"/>
</dbReference>
<dbReference type="PANTHER" id="PTHR33992:SF1">
    <property type="entry name" value="RIBONUCLEASE P PROTEIN COMPONENT"/>
    <property type="match status" value="1"/>
</dbReference>
<protein>
    <recommendedName>
        <fullName evidence="6 7">Ribonuclease P protein component</fullName>
        <shortName evidence="6">RNase P protein</shortName>
        <shortName evidence="6">RNaseP protein</shortName>
        <ecNumber evidence="6 7">3.1.26.5</ecNumber>
    </recommendedName>
    <alternativeName>
        <fullName evidence="6">Protein C5</fullName>
    </alternativeName>
</protein>
<evidence type="ECO:0000313" key="9">
    <source>
        <dbReference type="Proteomes" id="UP001652394"/>
    </source>
</evidence>
<keyword evidence="3 6" id="KW-0255">Endonuclease</keyword>
<accession>A0ABT2TDK4</accession>
<dbReference type="HAMAP" id="MF_00227">
    <property type="entry name" value="RNase_P"/>
    <property type="match status" value="1"/>
</dbReference>
<dbReference type="GO" id="GO:0004526">
    <property type="term" value="F:ribonuclease P activity"/>
    <property type="evidence" value="ECO:0007669"/>
    <property type="project" value="UniProtKB-EC"/>
</dbReference>
<keyword evidence="1 6" id="KW-0819">tRNA processing</keyword>
<dbReference type="InterPro" id="IPR000100">
    <property type="entry name" value="RNase_P"/>
</dbReference>
<dbReference type="Pfam" id="PF00825">
    <property type="entry name" value="Ribonuclease_P"/>
    <property type="match status" value="1"/>
</dbReference>
<evidence type="ECO:0000256" key="5">
    <source>
        <dbReference type="ARBA" id="ARBA00022884"/>
    </source>
</evidence>
<gene>
    <name evidence="6 8" type="primary">rnpA</name>
    <name evidence="8" type="ORF">OCV51_11995</name>
</gene>
<evidence type="ECO:0000256" key="2">
    <source>
        <dbReference type="ARBA" id="ARBA00022722"/>
    </source>
</evidence>
<evidence type="ECO:0000256" key="7">
    <source>
        <dbReference type="NCBIfam" id="TIGR00188"/>
    </source>
</evidence>
<keyword evidence="2 6" id="KW-0540">Nuclease</keyword>
<dbReference type="InterPro" id="IPR020568">
    <property type="entry name" value="Ribosomal_Su5_D2-typ_SF"/>
</dbReference>
<evidence type="ECO:0000313" key="8">
    <source>
        <dbReference type="EMBL" id="MCU6748368.1"/>
    </source>
</evidence>
<comment type="function">
    <text evidence="6">RNaseP catalyzes the removal of the 5'-leader sequence from pre-tRNA to produce the mature 5'-terminus. It can also cleave other RNA substrates such as 4.5S RNA. The protein component plays an auxiliary but essential role in vivo by binding to the 5'-leader sequence and broadening the substrate specificity of the ribozyme.</text>
</comment>
<keyword evidence="5 6" id="KW-0694">RNA-binding</keyword>
<proteinExistence type="inferred from homology"/>
<dbReference type="RefSeq" id="WP_059067094.1">
    <property type="nucleotide sequence ID" value="NZ_JAOQJX010000021.1"/>
</dbReference>
<evidence type="ECO:0000256" key="3">
    <source>
        <dbReference type="ARBA" id="ARBA00022759"/>
    </source>
</evidence>
<dbReference type="InterPro" id="IPR014721">
    <property type="entry name" value="Ribsml_uS5_D2-typ_fold_subgr"/>
</dbReference>
<name>A0ABT2TDK4_9FIRM</name>
<evidence type="ECO:0000256" key="6">
    <source>
        <dbReference type="HAMAP-Rule" id="MF_00227"/>
    </source>
</evidence>
<dbReference type="PANTHER" id="PTHR33992">
    <property type="entry name" value="RIBONUCLEASE P PROTEIN COMPONENT"/>
    <property type="match status" value="1"/>
</dbReference>
<sequence length="111" mass="12964">MKFSESLKKNKDFQTVYRQGKSYANKYLVMYILKSETGKNRVGISVSKKVGNSVIRHHITRLIRESYRLSEEHFQSGYDIVIIARVSAKERTYQEILSALIHLGKLHEIYV</sequence>
<dbReference type="SUPFAM" id="SSF54211">
    <property type="entry name" value="Ribosomal protein S5 domain 2-like"/>
    <property type="match status" value="1"/>
</dbReference>
<evidence type="ECO:0000256" key="4">
    <source>
        <dbReference type="ARBA" id="ARBA00022801"/>
    </source>
</evidence>
<dbReference type="NCBIfam" id="TIGR00188">
    <property type="entry name" value="rnpA"/>
    <property type="match status" value="1"/>
</dbReference>
<keyword evidence="4 6" id="KW-0378">Hydrolase</keyword>
<comment type="catalytic activity">
    <reaction evidence="6">
        <text>Endonucleolytic cleavage of RNA, removing 5'-extranucleotides from tRNA precursor.</text>
        <dbReference type="EC" id="3.1.26.5"/>
    </reaction>
</comment>
<dbReference type="EC" id="3.1.26.5" evidence="6 7"/>
<comment type="similarity">
    <text evidence="6">Belongs to the RnpA family.</text>
</comment>
<comment type="caution">
    <text evidence="8">The sequence shown here is derived from an EMBL/GenBank/DDBJ whole genome shotgun (WGS) entry which is preliminary data.</text>
</comment>
<evidence type="ECO:0000256" key="1">
    <source>
        <dbReference type="ARBA" id="ARBA00022694"/>
    </source>
</evidence>
<dbReference type="EMBL" id="JAOQJX010000021">
    <property type="protein sequence ID" value="MCU6748368.1"/>
    <property type="molecule type" value="Genomic_DNA"/>
</dbReference>
<keyword evidence="9" id="KW-1185">Reference proteome</keyword>
<comment type="subunit">
    <text evidence="6">Consists of a catalytic RNA component (M1 or rnpB) and a protein subunit.</text>
</comment>
<dbReference type="Proteomes" id="UP001652394">
    <property type="component" value="Unassembled WGS sequence"/>
</dbReference>
<reference evidence="8 9" key="1">
    <citation type="journal article" date="2021" name="ISME Commun">
        <title>Automated analysis of genomic sequences facilitates high-throughput and comprehensive description of bacteria.</title>
        <authorList>
            <person name="Hitch T.C.A."/>
        </authorList>
    </citation>
    <scope>NUCLEOTIDE SEQUENCE [LARGE SCALE GENOMIC DNA]</scope>
    <source>
        <strain evidence="8 9">H2_18</strain>
    </source>
</reference>
<organism evidence="8 9">
    <name type="scientific">Faecalicatena acetigenes</name>
    <dbReference type="NCBI Taxonomy" id="2981790"/>
    <lineage>
        <taxon>Bacteria</taxon>
        <taxon>Bacillati</taxon>
        <taxon>Bacillota</taxon>
        <taxon>Clostridia</taxon>
        <taxon>Lachnospirales</taxon>
        <taxon>Lachnospiraceae</taxon>
        <taxon>Faecalicatena</taxon>
    </lineage>
</organism>